<dbReference type="GO" id="GO:0008610">
    <property type="term" value="P:lipid biosynthetic process"/>
    <property type="evidence" value="ECO:0007669"/>
    <property type="project" value="UniProtKB-ARBA"/>
</dbReference>
<dbReference type="GO" id="GO:0009366">
    <property type="term" value="C:enterobactin synthetase complex"/>
    <property type="evidence" value="ECO:0007669"/>
    <property type="project" value="TreeGrafter"/>
</dbReference>
<dbReference type="OrthoDB" id="3528137at2"/>
<dbReference type="Gene3D" id="3.30.559.10">
    <property type="entry name" value="Chloramphenicol acetyltransferase-like domain"/>
    <property type="match status" value="1"/>
</dbReference>
<dbReference type="InterPro" id="IPR023213">
    <property type="entry name" value="CAT-like_dom_sf"/>
</dbReference>
<keyword evidence="3" id="KW-1185">Reference proteome</keyword>
<dbReference type="Gene3D" id="3.30.559.30">
    <property type="entry name" value="Nonribosomal peptide synthetase, condensation domain"/>
    <property type="match status" value="1"/>
</dbReference>
<evidence type="ECO:0000313" key="3">
    <source>
        <dbReference type="Proteomes" id="UP000308760"/>
    </source>
</evidence>
<gene>
    <name evidence="2" type="ORF">FAB82_11220</name>
</gene>
<accession>A0A4S8QJD9</accession>
<dbReference type="GO" id="GO:0031177">
    <property type="term" value="F:phosphopantetheine binding"/>
    <property type="evidence" value="ECO:0007669"/>
    <property type="project" value="TreeGrafter"/>
</dbReference>
<evidence type="ECO:0000313" key="2">
    <source>
        <dbReference type="EMBL" id="THV41489.1"/>
    </source>
</evidence>
<evidence type="ECO:0000259" key="1">
    <source>
        <dbReference type="Pfam" id="PF00668"/>
    </source>
</evidence>
<dbReference type="PANTHER" id="PTHR45527">
    <property type="entry name" value="NONRIBOSOMAL PEPTIDE SYNTHETASE"/>
    <property type="match status" value="1"/>
</dbReference>
<dbReference type="Proteomes" id="UP000308760">
    <property type="component" value="Unassembled WGS sequence"/>
</dbReference>
<dbReference type="InterPro" id="IPR001242">
    <property type="entry name" value="Condensation_dom"/>
</dbReference>
<dbReference type="SUPFAM" id="SSF52777">
    <property type="entry name" value="CoA-dependent acyltransferases"/>
    <property type="match status" value="2"/>
</dbReference>
<comment type="caution">
    <text evidence="2">The sequence shown here is derived from an EMBL/GenBank/DDBJ whole genome shotgun (WGS) entry which is preliminary data.</text>
</comment>
<reference evidence="2 3" key="2">
    <citation type="submission" date="2019-05" db="EMBL/GenBank/DDBJ databases">
        <title>Glycomyces buryatensis sp. nov.</title>
        <authorList>
            <person name="Nikitina E."/>
        </authorList>
    </citation>
    <scope>NUCLEOTIDE SEQUENCE [LARGE SCALE GENOMIC DNA]</scope>
    <source>
        <strain evidence="2 3">18</strain>
    </source>
</reference>
<name>A0A4S8QJD9_9ACTN</name>
<proteinExistence type="predicted"/>
<dbReference type="AlphaFoldDB" id="A0A4S8QJD9"/>
<organism evidence="2 3">
    <name type="scientific">Glycomyces buryatensis</name>
    <dbReference type="NCBI Taxonomy" id="2570927"/>
    <lineage>
        <taxon>Bacteria</taxon>
        <taxon>Bacillati</taxon>
        <taxon>Actinomycetota</taxon>
        <taxon>Actinomycetes</taxon>
        <taxon>Glycomycetales</taxon>
        <taxon>Glycomycetaceae</taxon>
        <taxon>Glycomyces</taxon>
    </lineage>
</organism>
<sequence length="730" mass="80609">MERALAVVQERDSEGPRAHRLLRAVVRRGDRRTERLRRTEHGRSPPRISPAGLRCRGVGLQRGGTPRVGEAGPSMTRDRLAVGKFQKQVQSGLRSSTRERDMEKLVRRGPLQWGMACGEWLTFQDERKAQYPGWWFEHEVPEGTSVRVLEDAVAVLVERHEILRTTFDVDEDGCPEQRVWSPERVEVHALEQADPDQLQAFRTRDFLVDSEWPCRFGRVLRGTGAPALLACFSHIVVDNRAKEILKQDLAVIMDAVLAKRSPDLPPVEWQPLDYALYERSEKTAALRRRAEEYWAGALDRIPVATFNIGEAPETVRYVDCRSSPRSAAGQLERIAQKLDAPMNSVFAGVFSIALGGATAQEVVPLDVTTHGRVTRNALNVVAPLARAVIIPSVLLPDQSFGDFARGLHRLTFQANRYSMVDTLEYTEWRAVMSGRKGGEIGSRIALNFMYKQEGGHHAADAPSRSGPQWESTVSDPVEYRSFSHHLYVAASGSGARLEFHVSGNEAVIGRGNTEVVARSITDLLDHLDKDPDRSIGGLRGEIAGLVAAPSRDPIHGEPVISRGDAFRPDFIDAALQTHAGVKEARTRLEEGALVTEAAVSEPSLTEAELIAFLKSKRSYRAVSRTIPDRIRVERPETSADSSTEQNAAASDAASALIDCVRTVNRLGSVDAQLSYAECGGRFFRIPAVLRRLRGLGYEGLNRNDLQMPCSLTILAGRLGPAQGRTSAHED</sequence>
<dbReference type="GO" id="GO:0043041">
    <property type="term" value="P:amino acid activation for nonribosomal peptide biosynthetic process"/>
    <property type="evidence" value="ECO:0007669"/>
    <property type="project" value="TreeGrafter"/>
</dbReference>
<protein>
    <recommendedName>
        <fullName evidence="1">Condensation domain-containing protein</fullName>
    </recommendedName>
</protein>
<feature type="domain" description="Condensation" evidence="1">
    <location>
        <begin position="143"/>
        <end position="532"/>
    </location>
</feature>
<dbReference type="GO" id="GO:0009239">
    <property type="term" value="P:enterobactin biosynthetic process"/>
    <property type="evidence" value="ECO:0007669"/>
    <property type="project" value="TreeGrafter"/>
</dbReference>
<reference evidence="3" key="1">
    <citation type="submission" date="2019-04" db="EMBL/GenBank/DDBJ databases">
        <title>Nocardioides xinjiangensis sp. nov.</title>
        <authorList>
            <person name="Liu S."/>
        </authorList>
    </citation>
    <scope>NUCLEOTIDE SEQUENCE [LARGE SCALE GENOMIC DNA]</scope>
    <source>
        <strain evidence="3">18</strain>
    </source>
</reference>
<dbReference type="GO" id="GO:0005829">
    <property type="term" value="C:cytosol"/>
    <property type="evidence" value="ECO:0007669"/>
    <property type="project" value="TreeGrafter"/>
</dbReference>
<dbReference type="GO" id="GO:0047527">
    <property type="term" value="F:2,3-dihydroxybenzoate-serine ligase activity"/>
    <property type="evidence" value="ECO:0007669"/>
    <property type="project" value="TreeGrafter"/>
</dbReference>
<dbReference type="Pfam" id="PF00668">
    <property type="entry name" value="Condensation"/>
    <property type="match status" value="1"/>
</dbReference>
<dbReference type="PANTHER" id="PTHR45527:SF1">
    <property type="entry name" value="FATTY ACID SYNTHASE"/>
    <property type="match status" value="1"/>
</dbReference>
<dbReference type="EMBL" id="STGY01000043">
    <property type="protein sequence ID" value="THV41489.1"/>
    <property type="molecule type" value="Genomic_DNA"/>
</dbReference>